<reference evidence="2 3" key="1">
    <citation type="submission" date="2011-11" db="EMBL/GenBank/DDBJ databases">
        <title>The Genome Sequence of Fusarium oxysporum PHW815.</title>
        <authorList>
            <consortium name="The Broad Institute Genome Sequencing Platform"/>
            <person name="Ma L.-J."/>
            <person name="Gale L.R."/>
            <person name="Schwartz D.C."/>
            <person name="Zhou S."/>
            <person name="Corby-Kistler H."/>
            <person name="Young S.K."/>
            <person name="Zeng Q."/>
            <person name="Gargeya S."/>
            <person name="Fitzgerald M."/>
            <person name="Haas B."/>
            <person name="Abouelleil A."/>
            <person name="Alvarado L."/>
            <person name="Arachchi H.M."/>
            <person name="Berlin A."/>
            <person name="Brown A."/>
            <person name="Chapman S.B."/>
            <person name="Chen Z."/>
            <person name="Dunbar C."/>
            <person name="Freedman E."/>
            <person name="Gearin G."/>
            <person name="Goldberg J."/>
            <person name="Griggs A."/>
            <person name="Gujja S."/>
            <person name="Heiman D."/>
            <person name="Howarth C."/>
            <person name="Larson L."/>
            <person name="Lui A."/>
            <person name="MacDonald P.J.P."/>
            <person name="Montmayeur A."/>
            <person name="Murphy C."/>
            <person name="Neiman D."/>
            <person name="Pearson M."/>
            <person name="Priest M."/>
            <person name="Roberts A."/>
            <person name="Saif S."/>
            <person name="Shea T."/>
            <person name="Shenoy N."/>
            <person name="Sisk P."/>
            <person name="Stolte C."/>
            <person name="Sykes S."/>
            <person name="Wortman J."/>
            <person name="Nusbaum C."/>
            <person name="Birren B."/>
        </authorList>
    </citation>
    <scope>NUCLEOTIDE SEQUENCE [LARGE SCALE GENOMIC DNA]</scope>
    <source>
        <strain evidence="2 3">54005</strain>
    </source>
</reference>
<dbReference type="EMBL" id="KI979692">
    <property type="protein sequence ID" value="EXK75945.1"/>
    <property type="molecule type" value="Genomic_DNA"/>
</dbReference>
<dbReference type="OrthoDB" id="5103739at2759"/>
<name>X0B1E7_FUSOX</name>
<feature type="compositionally biased region" description="Acidic residues" evidence="1">
    <location>
        <begin position="136"/>
        <end position="147"/>
    </location>
</feature>
<dbReference type="Proteomes" id="UP000030663">
    <property type="component" value="Unassembled WGS sequence"/>
</dbReference>
<evidence type="ECO:0000313" key="2">
    <source>
        <dbReference type="EMBL" id="EXK75945.1"/>
    </source>
</evidence>
<gene>
    <name evidence="2" type="ORF">FOQG_19291</name>
</gene>
<organism evidence="2 3">
    <name type="scientific">Fusarium oxysporum f. sp. raphani 54005</name>
    <dbReference type="NCBI Taxonomy" id="1089458"/>
    <lineage>
        <taxon>Eukaryota</taxon>
        <taxon>Fungi</taxon>
        <taxon>Dikarya</taxon>
        <taxon>Ascomycota</taxon>
        <taxon>Pezizomycotina</taxon>
        <taxon>Sordariomycetes</taxon>
        <taxon>Hypocreomycetidae</taxon>
        <taxon>Hypocreales</taxon>
        <taxon>Nectriaceae</taxon>
        <taxon>Fusarium</taxon>
        <taxon>Fusarium oxysporum species complex</taxon>
    </lineage>
</organism>
<accession>X0B1E7</accession>
<dbReference type="AlphaFoldDB" id="X0B1E7"/>
<evidence type="ECO:0000313" key="3">
    <source>
        <dbReference type="Proteomes" id="UP000030663"/>
    </source>
</evidence>
<evidence type="ECO:0000256" key="1">
    <source>
        <dbReference type="SAM" id="MobiDB-lite"/>
    </source>
</evidence>
<dbReference type="HOGENOM" id="CLU_1540148_0_0_1"/>
<protein>
    <submittedName>
        <fullName evidence="2">Uncharacterized protein</fullName>
    </submittedName>
</protein>
<sequence>MNEAALLETTIKMYADDPRSRIEKQYYKRKRGKAAKPIGEYSLNVSLQEIRDQQEEFIAETYAKEEKSSIRSTRSILLQEIEQLKSEWQLPPQVRDSIRAANHAAKPLNAVDWSALPRSDDSVTFQLRQPLGNEGRDEEEREEEEEEEILDFINIVQQDEEEMPSSPPCLPDYK</sequence>
<proteinExistence type="predicted"/>
<feature type="region of interest" description="Disordered" evidence="1">
    <location>
        <begin position="122"/>
        <end position="147"/>
    </location>
</feature>
<keyword evidence="3" id="KW-1185">Reference proteome</keyword>